<name>A0A1G7JZ21_9BACT</name>
<dbReference type="Pfam" id="PF13807">
    <property type="entry name" value="GNVR"/>
    <property type="match status" value="1"/>
</dbReference>
<keyword evidence="6" id="KW-0175">Coiled coil</keyword>
<feature type="region of interest" description="Disordered" evidence="7">
    <location>
        <begin position="241"/>
        <end position="265"/>
    </location>
</feature>
<dbReference type="GO" id="GO:0005886">
    <property type="term" value="C:plasma membrane"/>
    <property type="evidence" value="ECO:0007669"/>
    <property type="project" value="UniProtKB-SubCell"/>
</dbReference>
<evidence type="ECO:0000256" key="4">
    <source>
        <dbReference type="ARBA" id="ARBA00022989"/>
    </source>
</evidence>
<evidence type="ECO:0000256" key="5">
    <source>
        <dbReference type="ARBA" id="ARBA00023136"/>
    </source>
</evidence>
<evidence type="ECO:0000256" key="3">
    <source>
        <dbReference type="ARBA" id="ARBA00022692"/>
    </source>
</evidence>
<feature type="domain" description="Polysaccharide chain length determinant N-terminal" evidence="9">
    <location>
        <begin position="15"/>
        <end position="99"/>
    </location>
</feature>
<evidence type="ECO:0000259" key="9">
    <source>
        <dbReference type="Pfam" id="PF02706"/>
    </source>
</evidence>
<evidence type="ECO:0000313" key="11">
    <source>
        <dbReference type="EMBL" id="SDF30206.1"/>
    </source>
</evidence>
<dbReference type="InterPro" id="IPR003856">
    <property type="entry name" value="LPS_length_determ_N"/>
</dbReference>
<dbReference type="Proteomes" id="UP000182427">
    <property type="component" value="Chromosome I"/>
</dbReference>
<keyword evidence="4 8" id="KW-1133">Transmembrane helix</keyword>
<gene>
    <name evidence="11" type="ORF">SAMN05444167_2000</name>
</gene>
<keyword evidence="2" id="KW-1003">Cell membrane</keyword>
<evidence type="ECO:0000313" key="12">
    <source>
        <dbReference type="Proteomes" id="UP000182427"/>
    </source>
</evidence>
<keyword evidence="5 8" id="KW-0472">Membrane</keyword>
<feature type="transmembrane region" description="Helical" evidence="8">
    <location>
        <begin position="425"/>
        <end position="446"/>
    </location>
</feature>
<keyword evidence="12" id="KW-1185">Reference proteome</keyword>
<feature type="domain" description="Tyrosine-protein kinase G-rich" evidence="10">
    <location>
        <begin position="365"/>
        <end position="445"/>
    </location>
</feature>
<feature type="coiled-coil region" evidence="6">
    <location>
        <begin position="175"/>
        <end position="202"/>
    </location>
</feature>
<dbReference type="EMBL" id="LT629690">
    <property type="protein sequence ID" value="SDF30206.1"/>
    <property type="molecule type" value="Genomic_DNA"/>
</dbReference>
<reference evidence="11 12" key="1">
    <citation type="submission" date="2016-10" db="EMBL/GenBank/DDBJ databases">
        <authorList>
            <person name="de Groot N.N."/>
        </authorList>
    </citation>
    <scope>NUCLEOTIDE SEQUENCE [LARGE SCALE GENOMIC DNA]</scope>
    <source>
        <strain evidence="11 12">GAS232</strain>
    </source>
</reference>
<feature type="compositionally biased region" description="Polar residues" evidence="7">
    <location>
        <begin position="241"/>
        <end position="264"/>
    </location>
</feature>
<evidence type="ECO:0000259" key="10">
    <source>
        <dbReference type="Pfam" id="PF13807"/>
    </source>
</evidence>
<sequence>MADERKASPLAAVYTLLSAIRYRYRLIIFVAVVVLAAGLTYVMSMPDVYQSSTQILVNPQRVSDKYVNSIATMDASERLNTLSQQILSSSRLETIMDELHLFSNLRDKVSRDELIARMRKNIGIELKHNSEGLSAFTLSYTGDSAQEVATVANRLAASFISWNLHDREQEAKATTTFLANELTTTKSQLDDLEEQLRSYKMKHLGELPDQLDANMQTLSRLQVELQANTEAQSRLDHEALLTSSLPDTSSQRTAAPVTSSSMRQKLTADRYAAQTDLAELHKHYTDSFPDVGRKEAEIRALDAQIAALPADSTPAASATADSATSTNPRLQLIHRDRNRLQDEQRKIQSSIGRYQSRIDSAPVHEQEISQLLRDYGTARDHYRSLLEKTYSAQMAAQLEQEQQSGNFTMLDQARVPDAPIGPKRVPLFLGAFFFAIAAGIGVALLAETLDNTVKSENELRDCLPEIPLLGTTPGMKNVPMIRRGLPQSRFLLGGQ</sequence>
<dbReference type="PANTHER" id="PTHR32309:SF13">
    <property type="entry name" value="FERRIC ENTEROBACTIN TRANSPORT PROTEIN FEPE"/>
    <property type="match status" value="1"/>
</dbReference>
<feature type="transmembrane region" description="Helical" evidence="8">
    <location>
        <begin position="26"/>
        <end position="44"/>
    </location>
</feature>
<accession>A0A1G7JZ21</accession>
<dbReference type="RefSeq" id="WP_083345006.1">
    <property type="nucleotide sequence ID" value="NZ_LT629690.1"/>
</dbReference>
<evidence type="ECO:0000256" key="7">
    <source>
        <dbReference type="SAM" id="MobiDB-lite"/>
    </source>
</evidence>
<keyword evidence="3 8" id="KW-0812">Transmembrane</keyword>
<evidence type="ECO:0000256" key="1">
    <source>
        <dbReference type="ARBA" id="ARBA00004651"/>
    </source>
</evidence>
<dbReference type="Pfam" id="PF02706">
    <property type="entry name" value="Wzz"/>
    <property type="match status" value="1"/>
</dbReference>
<evidence type="ECO:0000256" key="2">
    <source>
        <dbReference type="ARBA" id="ARBA00022475"/>
    </source>
</evidence>
<evidence type="ECO:0000256" key="8">
    <source>
        <dbReference type="SAM" id="Phobius"/>
    </source>
</evidence>
<dbReference type="GO" id="GO:0004713">
    <property type="term" value="F:protein tyrosine kinase activity"/>
    <property type="evidence" value="ECO:0007669"/>
    <property type="project" value="TreeGrafter"/>
</dbReference>
<dbReference type="PANTHER" id="PTHR32309">
    <property type="entry name" value="TYROSINE-PROTEIN KINASE"/>
    <property type="match status" value="1"/>
</dbReference>
<protein>
    <submittedName>
        <fullName evidence="11">Polysaccharide chain length determinant protein, PEP-CTERM locus subfamily</fullName>
    </submittedName>
</protein>
<dbReference type="AlphaFoldDB" id="A0A1G7JZ21"/>
<dbReference type="InterPro" id="IPR050445">
    <property type="entry name" value="Bact_polysacc_biosynth/exp"/>
</dbReference>
<dbReference type="OrthoDB" id="9795292at2"/>
<organism evidence="11 12">
    <name type="scientific">Terriglobus roseus</name>
    <dbReference type="NCBI Taxonomy" id="392734"/>
    <lineage>
        <taxon>Bacteria</taxon>
        <taxon>Pseudomonadati</taxon>
        <taxon>Acidobacteriota</taxon>
        <taxon>Terriglobia</taxon>
        <taxon>Terriglobales</taxon>
        <taxon>Acidobacteriaceae</taxon>
        <taxon>Terriglobus</taxon>
    </lineage>
</organism>
<comment type="subcellular location">
    <subcellularLocation>
        <location evidence="1">Cell membrane</location>
        <topology evidence="1">Multi-pass membrane protein</topology>
    </subcellularLocation>
</comment>
<dbReference type="InterPro" id="IPR032807">
    <property type="entry name" value="GNVR"/>
</dbReference>
<evidence type="ECO:0000256" key="6">
    <source>
        <dbReference type="SAM" id="Coils"/>
    </source>
</evidence>
<proteinExistence type="predicted"/>